<protein>
    <submittedName>
        <fullName evidence="2">Uncharacterized protein</fullName>
    </submittedName>
</protein>
<dbReference type="EMBL" id="GBXM01023880">
    <property type="protein sequence ID" value="JAH84697.1"/>
    <property type="molecule type" value="Transcribed_RNA"/>
</dbReference>
<sequence>MRGGRGETGREREKRNEEGKEKGGKRWKIIDGDANIL</sequence>
<accession>A0A0E9W2V6</accession>
<evidence type="ECO:0000256" key="1">
    <source>
        <dbReference type="SAM" id="MobiDB-lite"/>
    </source>
</evidence>
<feature type="region of interest" description="Disordered" evidence="1">
    <location>
        <begin position="1"/>
        <end position="37"/>
    </location>
</feature>
<organism evidence="2">
    <name type="scientific">Anguilla anguilla</name>
    <name type="common">European freshwater eel</name>
    <name type="synonym">Muraena anguilla</name>
    <dbReference type="NCBI Taxonomy" id="7936"/>
    <lineage>
        <taxon>Eukaryota</taxon>
        <taxon>Metazoa</taxon>
        <taxon>Chordata</taxon>
        <taxon>Craniata</taxon>
        <taxon>Vertebrata</taxon>
        <taxon>Euteleostomi</taxon>
        <taxon>Actinopterygii</taxon>
        <taxon>Neopterygii</taxon>
        <taxon>Teleostei</taxon>
        <taxon>Anguilliformes</taxon>
        <taxon>Anguillidae</taxon>
        <taxon>Anguilla</taxon>
    </lineage>
</organism>
<name>A0A0E9W2V6_ANGAN</name>
<reference evidence="2" key="1">
    <citation type="submission" date="2014-11" db="EMBL/GenBank/DDBJ databases">
        <authorList>
            <person name="Amaro Gonzalez C."/>
        </authorList>
    </citation>
    <scope>NUCLEOTIDE SEQUENCE</scope>
</reference>
<reference evidence="2" key="2">
    <citation type="journal article" date="2015" name="Fish Shellfish Immunol.">
        <title>Early steps in the European eel (Anguilla anguilla)-Vibrio vulnificus interaction in the gills: Role of the RtxA13 toxin.</title>
        <authorList>
            <person name="Callol A."/>
            <person name="Pajuelo D."/>
            <person name="Ebbesson L."/>
            <person name="Teles M."/>
            <person name="MacKenzie S."/>
            <person name="Amaro C."/>
        </authorList>
    </citation>
    <scope>NUCLEOTIDE SEQUENCE</scope>
</reference>
<dbReference type="AlphaFoldDB" id="A0A0E9W2V6"/>
<feature type="compositionally biased region" description="Basic and acidic residues" evidence="1">
    <location>
        <begin position="1"/>
        <end position="31"/>
    </location>
</feature>
<proteinExistence type="predicted"/>
<evidence type="ECO:0000313" key="2">
    <source>
        <dbReference type="EMBL" id="JAH84697.1"/>
    </source>
</evidence>